<proteinExistence type="predicted"/>
<dbReference type="InterPro" id="IPR036582">
    <property type="entry name" value="Mao_N_sf"/>
</dbReference>
<feature type="signal peptide" evidence="1">
    <location>
        <begin position="1"/>
        <end position="26"/>
    </location>
</feature>
<comment type="caution">
    <text evidence="3">The sequence shown here is derived from an EMBL/GenBank/DDBJ whole genome shotgun (WGS) entry which is preliminary data.</text>
</comment>
<keyword evidence="1" id="KW-0732">Signal</keyword>
<gene>
    <name evidence="3" type="ORF">ACFO1S_25470</name>
</gene>
<dbReference type="Gene3D" id="3.30.457.10">
    <property type="entry name" value="Copper amine oxidase-like, N-terminal domain"/>
    <property type="match status" value="1"/>
</dbReference>
<protein>
    <submittedName>
        <fullName evidence="3">Copper amine oxidase N-terminal domain-containing protein</fullName>
    </submittedName>
</protein>
<evidence type="ECO:0000256" key="1">
    <source>
        <dbReference type="SAM" id="SignalP"/>
    </source>
</evidence>
<accession>A0ABV8SJY6</accession>
<organism evidence="3 4">
    <name type="scientific">Cohnella boryungensis</name>
    <dbReference type="NCBI Taxonomy" id="768479"/>
    <lineage>
        <taxon>Bacteria</taxon>
        <taxon>Bacillati</taxon>
        <taxon>Bacillota</taxon>
        <taxon>Bacilli</taxon>
        <taxon>Bacillales</taxon>
        <taxon>Paenibacillaceae</taxon>
        <taxon>Cohnella</taxon>
    </lineage>
</organism>
<keyword evidence="4" id="KW-1185">Reference proteome</keyword>
<feature type="chain" id="PRO_5047539393" evidence="1">
    <location>
        <begin position="27"/>
        <end position="509"/>
    </location>
</feature>
<name>A0ABV8SJY6_9BACL</name>
<dbReference type="SUPFAM" id="SSF55383">
    <property type="entry name" value="Copper amine oxidase, domain N"/>
    <property type="match status" value="2"/>
</dbReference>
<evidence type="ECO:0000313" key="4">
    <source>
        <dbReference type="Proteomes" id="UP001595755"/>
    </source>
</evidence>
<evidence type="ECO:0000259" key="2">
    <source>
        <dbReference type="Pfam" id="PF07833"/>
    </source>
</evidence>
<dbReference type="EMBL" id="JBHSED010000065">
    <property type="protein sequence ID" value="MFC4306774.1"/>
    <property type="molecule type" value="Genomic_DNA"/>
</dbReference>
<dbReference type="Proteomes" id="UP001595755">
    <property type="component" value="Unassembled WGS sequence"/>
</dbReference>
<evidence type="ECO:0000313" key="3">
    <source>
        <dbReference type="EMBL" id="MFC4306774.1"/>
    </source>
</evidence>
<reference evidence="4" key="1">
    <citation type="journal article" date="2019" name="Int. J. Syst. Evol. Microbiol.">
        <title>The Global Catalogue of Microorganisms (GCM) 10K type strain sequencing project: providing services to taxonomists for standard genome sequencing and annotation.</title>
        <authorList>
            <consortium name="The Broad Institute Genomics Platform"/>
            <consortium name="The Broad Institute Genome Sequencing Center for Infectious Disease"/>
            <person name="Wu L."/>
            <person name="Ma J."/>
        </authorList>
    </citation>
    <scope>NUCLEOTIDE SEQUENCE [LARGE SCALE GENOMIC DNA]</scope>
    <source>
        <strain evidence="4">CGMCC 4.1641</strain>
    </source>
</reference>
<dbReference type="Pfam" id="PF07833">
    <property type="entry name" value="Cu_amine_oxidN1"/>
    <property type="match status" value="1"/>
</dbReference>
<dbReference type="SUPFAM" id="SSF63829">
    <property type="entry name" value="Calcium-dependent phosphotriesterase"/>
    <property type="match status" value="1"/>
</dbReference>
<dbReference type="InterPro" id="IPR012854">
    <property type="entry name" value="Cu_amine_oxidase-like_N"/>
</dbReference>
<sequence length="509" mass="57240">MARKKWVIIMGFWICLALVNVSPAYAEDTQQSIKHEAVFKLNDKIAWINGKKTVLQAPPTMLNNHTLVPLRSIGDAFGARLKRESKSDKMTISYEGATIEFAIGQAKALVNGQAVVLEQPAVVLKGTTMVSLKFIATHLELDWHYNRTTKEIRLASKIIKASEAMEEEAGKEVLDIKKRLDKLTVDYLSANYINLPALEKIRFYPFGTVSIAAVKDNQAYILSKDPSKGYMIQKYDPNSAEKYTVIAVIDQRFNFEYSVKGKYKASFVYGEVVPKRLVYDEATDRLYMLVESSSRIPDKLRFAVFSITPEVSMITYQLDNSSYFKIEDAFFASMDGSTYYFGEPHAKIIYSATKGQASELFNSSPTSDKTQLVSIVTEGNLYVYDKKDGTIFKWTGNNLVKHVKVAIQADSIVYATASFGSFYLLDEHHVVHRVSPDGKMETYAELAKVSFNPGIVGVPETANWPLFGDEKLKLDRYTVQMSVDSNGNLLLFDDGILKRVNVYANETVK</sequence>
<feature type="domain" description="Copper amine oxidase-like N-terminal" evidence="2">
    <location>
        <begin position="48"/>
        <end position="153"/>
    </location>
</feature>
<dbReference type="RefSeq" id="WP_204602069.1">
    <property type="nucleotide sequence ID" value="NZ_JBHSED010000065.1"/>
</dbReference>